<protein>
    <submittedName>
        <fullName evidence="2">Uncharacterized protein</fullName>
    </submittedName>
</protein>
<dbReference type="AlphaFoldDB" id="A0A9D4CBD0"/>
<comment type="caution">
    <text evidence="2">The sequence shown here is derived from an EMBL/GenBank/DDBJ whole genome shotgun (WGS) entry which is preliminary data.</text>
</comment>
<organism evidence="2 3">
    <name type="scientific">Dreissena polymorpha</name>
    <name type="common">Zebra mussel</name>
    <name type="synonym">Mytilus polymorpha</name>
    <dbReference type="NCBI Taxonomy" id="45954"/>
    <lineage>
        <taxon>Eukaryota</taxon>
        <taxon>Metazoa</taxon>
        <taxon>Spiralia</taxon>
        <taxon>Lophotrochozoa</taxon>
        <taxon>Mollusca</taxon>
        <taxon>Bivalvia</taxon>
        <taxon>Autobranchia</taxon>
        <taxon>Heteroconchia</taxon>
        <taxon>Euheterodonta</taxon>
        <taxon>Imparidentia</taxon>
        <taxon>Neoheterodontei</taxon>
        <taxon>Myida</taxon>
        <taxon>Dreissenoidea</taxon>
        <taxon>Dreissenidae</taxon>
        <taxon>Dreissena</taxon>
    </lineage>
</organism>
<feature type="region of interest" description="Disordered" evidence="1">
    <location>
        <begin position="17"/>
        <end position="57"/>
    </location>
</feature>
<keyword evidence="3" id="KW-1185">Reference proteome</keyword>
<reference evidence="2" key="2">
    <citation type="submission" date="2020-11" db="EMBL/GenBank/DDBJ databases">
        <authorList>
            <person name="McCartney M.A."/>
            <person name="Auch B."/>
            <person name="Kono T."/>
            <person name="Mallez S."/>
            <person name="Becker A."/>
            <person name="Gohl D.M."/>
            <person name="Silverstein K.A.T."/>
            <person name="Koren S."/>
            <person name="Bechman K.B."/>
            <person name="Herman A."/>
            <person name="Abrahante J.E."/>
            <person name="Garbe J."/>
        </authorList>
    </citation>
    <scope>NUCLEOTIDE SEQUENCE</scope>
    <source>
        <strain evidence="2">Duluth1</strain>
        <tissue evidence="2">Whole animal</tissue>
    </source>
</reference>
<gene>
    <name evidence="2" type="ORF">DPMN_063349</name>
</gene>
<reference evidence="2" key="1">
    <citation type="journal article" date="2019" name="bioRxiv">
        <title>The Genome of the Zebra Mussel, Dreissena polymorpha: A Resource for Invasive Species Research.</title>
        <authorList>
            <person name="McCartney M.A."/>
            <person name="Auch B."/>
            <person name="Kono T."/>
            <person name="Mallez S."/>
            <person name="Zhang Y."/>
            <person name="Obille A."/>
            <person name="Becker A."/>
            <person name="Abrahante J.E."/>
            <person name="Garbe J."/>
            <person name="Badalamenti J.P."/>
            <person name="Herman A."/>
            <person name="Mangelson H."/>
            <person name="Liachko I."/>
            <person name="Sullivan S."/>
            <person name="Sone E.D."/>
            <person name="Koren S."/>
            <person name="Silverstein K.A.T."/>
            <person name="Beckman K.B."/>
            <person name="Gohl D.M."/>
        </authorList>
    </citation>
    <scope>NUCLEOTIDE SEQUENCE</scope>
    <source>
        <strain evidence="2">Duluth1</strain>
        <tissue evidence="2">Whole animal</tissue>
    </source>
</reference>
<dbReference type="EMBL" id="JAIWYP010000013">
    <property type="protein sequence ID" value="KAH3720450.1"/>
    <property type="molecule type" value="Genomic_DNA"/>
</dbReference>
<proteinExistence type="predicted"/>
<sequence length="57" mass="6057">MADGLAGLVGLPSSRCLIAEPSRSGPKGQIVSAFDRRKGEHGGPSQHTRPNFKIRTN</sequence>
<accession>A0A9D4CBD0</accession>
<name>A0A9D4CBD0_DREPO</name>
<evidence type="ECO:0000313" key="2">
    <source>
        <dbReference type="EMBL" id="KAH3720450.1"/>
    </source>
</evidence>
<evidence type="ECO:0000256" key="1">
    <source>
        <dbReference type="SAM" id="MobiDB-lite"/>
    </source>
</evidence>
<dbReference type="Proteomes" id="UP000828390">
    <property type="component" value="Unassembled WGS sequence"/>
</dbReference>
<evidence type="ECO:0000313" key="3">
    <source>
        <dbReference type="Proteomes" id="UP000828390"/>
    </source>
</evidence>